<reference evidence="1" key="1">
    <citation type="submission" date="2020-05" db="EMBL/GenBank/DDBJ databases">
        <authorList>
            <person name="Chiriac C."/>
            <person name="Salcher M."/>
            <person name="Ghai R."/>
            <person name="Kavagutti S V."/>
        </authorList>
    </citation>
    <scope>NUCLEOTIDE SEQUENCE</scope>
</reference>
<accession>A0A6J5Q923</accession>
<sequence length="108" mass="11821">MNTWYVKRNDTYGNVTEQLLDENLAPVNITGASVKFSMRTRTGSVAKVSSAATIVTAATGIVKYQWVTGDTDTAGDYRAEWQVTFSSGKIQTYPNNGYDTISILQDLA</sequence>
<dbReference type="Gene3D" id="2.60.40.3350">
    <property type="match status" value="1"/>
</dbReference>
<organism evidence="1">
    <name type="scientific">uncultured Caudovirales phage</name>
    <dbReference type="NCBI Taxonomy" id="2100421"/>
    <lineage>
        <taxon>Viruses</taxon>
        <taxon>Duplodnaviria</taxon>
        <taxon>Heunggongvirae</taxon>
        <taxon>Uroviricota</taxon>
        <taxon>Caudoviricetes</taxon>
        <taxon>Peduoviridae</taxon>
        <taxon>Maltschvirus</taxon>
        <taxon>Maltschvirus maltsch</taxon>
    </lineage>
</organism>
<name>A0A6J5Q923_9CAUD</name>
<evidence type="ECO:0000313" key="1">
    <source>
        <dbReference type="EMBL" id="CAB4176084.1"/>
    </source>
</evidence>
<proteinExistence type="predicted"/>
<protein>
    <submittedName>
        <fullName evidence="1">Uncharacterized protein</fullName>
    </submittedName>
</protein>
<dbReference type="EMBL" id="LR796937">
    <property type="protein sequence ID" value="CAB4176084.1"/>
    <property type="molecule type" value="Genomic_DNA"/>
</dbReference>
<gene>
    <name evidence="1" type="ORF">UFOVP978_7</name>
</gene>